<dbReference type="EMBL" id="VDCV01000002">
    <property type="protein sequence ID" value="KAB5568304.1"/>
    <property type="molecule type" value="Genomic_DNA"/>
</dbReference>
<feature type="compositionally biased region" description="Polar residues" evidence="1">
    <location>
        <begin position="7"/>
        <end position="21"/>
    </location>
</feature>
<feature type="compositionally biased region" description="Polar residues" evidence="1">
    <location>
        <begin position="35"/>
        <end position="47"/>
    </location>
</feature>
<proteinExistence type="predicted"/>
<feature type="region of interest" description="Disordered" evidence="1">
    <location>
        <begin position="394"/>
        <end position="428"/>
    </location>
</feature>
<dbReference type="InterPro" id="IPR025558">
    <property type="entry name" value="DUF4283"/>
</dbReference>
<feature type="region of interest" description="Disordered" evidence="1">
    <location>
        <begin position="1"/>
        <end position="67"/>
    </location>
</feature>
<comment type="caution">
    <text evidence="3">The sequence shown here is derived from an EMBL/GenBank/DDBJ whole genome shotgun (WGS) entry which is preliminary data.</text>
</comment>
<sequence>MTAKNLKPNSKSLSVTQNLVTPPNPNPHPKDNTNDETGATSGANGQPKNPGVQAKDPVQGRSQDKMLTWDDKVRVTDATTRHTLEPFPQKAAGSHLKIPAEMLKHNLDRWTRCMIGFFTGCRLPFHAVNVIAKKAWTGYGLEQVLTMEDGFFIFRFKNEEAITDVIEKGPWMFGGKNIILQKWSPAFQFDRSKISKLSVWIRLRGLPLPLWNMKGLSLAASMVGKPLSCDELTISGRRMDYARLCVELDASLPFVHHFEVESPLTENPLKVSVEYEWKPSRCESCRSFGHSCPTKEDAMPNNRQVEKRDPKGQPEPSQEMATMTMPQAPSSVLQANQAEKPNGLRNMENGKARKLQVEDNKKKGPMQEGQECAKNIMAAHPNKTSALEEVAESSRNGNLGKGGERMATQFSQDSSQEISHGPNPKEMEEDEMNSFQSENQEAFHDDSNAWSPPVPANMKVVEDGLGLINWEYFSNVHHSSLCRILVGWNADKVGVAMVHSASQWLTCDVTTLEDGSKIRVSFVYGLNSPLGRKALWDYLEQQKTPNSTIPWAILGDFNAILSSSDRHGGDDKWHSHMDDFPSCIGNSELIHVQTTGLHFTWQNGQHANATILRRLDWAFGNQTLLMKWPLIRTTVQPRSISDHSPLLLGLYPSIPRRKARFKFINSWVNQEGYDEAVQAVWHSKERNRRVFNNSARSVQTISLELFRQQRFARWDSWSRLWALGRWFGFCLSTWRSSISDGRRMQLLGFVLWLACEMDEIGTGACVVSFDVNLVTPHKHPDIAGCKVGVLEEVWDLNIEIQAKDTAIFFFFVYHFFLEGGTNTEVA</sequence>
<dbReference type="Pfam" id="PF14111">
    <property type="entry name" value="DUF4283"/>
    <property type="match status" value="1"/>
</dbReference>
<dbReference type="Proteomes" id="UP000326939">
    <property type="component" value="Chromosome 2"/>
</dbReference>
<gene>
    <name evidence="3" type="ORF">DKX38_002097</name>
</gene>
<organism evidence="3 4">
    <name type="scientific">Salix brachista</name>
    <dbReference type="NCBI Taxonomy" id="2182728"/>
    <lineage>
        <taxon>Eukaryota</taxon>
        <taxon>Viridiplantae</taxon>
        <taxon>Streptophyta</taxon>
        <taxon>Embryophyta</taxon>
        <taxon>Tracheophyta</taxon>
        <taxon>Spermatophyta</taxon>
        <taxon>Magnoliopsida</taxon>
        <taxon>eudicotyledons</taxon>
        <taxon>Gunneridae</taxon>
        <taxon>Pentapetalae</taxon>
        <taxon>rosids</taxon>
        <taxon>fabids</taxon>
        <taxon>Malpighiales</taxon>
        <taxon>Salicaceae</taxon>
        <taxon>Saliceae</taxon>
        <taxon>Salix</taxon>
    </lineage>
</organism>
<dbReference type="InterPro" id="IPR036691">
    <property type="entry name" value="Endo/exonu/phosph_ase_sf"/>
</dbReference>
<dbReference type="InterPro" id="IPR040256">
    <property type="entry name" value="At4g02000-like"/>
</dbReference>
<dbReference type="PANTHER" id="PTHR31286">
    <property type="entry name" value="GLYCINE-RICH CELL WALL STRUCTURAL PROTEIN 1.8-LIKE"/>
    <property type="match status" value="1"/>
</dbReference>
<feature type="region of interest" description="Disordered" evidence="1">
    <location>
        <begin position="290"/>
        <end position="320"/>
    </location>
</feature>
<accession>A0A5N5NL90</accession>
<name>A0A5N5NL90_9ROSI</name>
<dbReference type="AlphaFoldDB" id="A0A5N5NL90"/>
<evidence type="ECO:0000256" key="1">
    <source>
        <dbReference type="SAM" id="MobiDB-lite"/>
    </source>
</evidence>
<evidence type="ECO:0000313" key="4">
    <source>
        <dbReference type="Proteomes" id="UP000326939"/>
    </source>
</evidence>
<feature type="compositionally biased region" description="Basic and acidic residues" evidence="1">
    <location>
        <begin position="293"/>
        <end position="312"/>
    </location>
</feature>
<evidence type="ECO:0000313" key="3">
    <source>
        <dbReference type="EMBL" id="KAB5568304.1"/>
    </source>
</evidence>
<evidence type="ECO:0000259" key="2">
    <source>
        <dbReference type="Pfam" id="PF14111"/>
    </source>
</evidence>
<protein>
    <recommendedName>
        <fullName evidence="2">DUF4283 domain-containing protein</fullName>
    </recommendedName>
</protein>
<dbReference type="Gene3D" id="3.60.10.10">
    <property type="entry name" value="Endonuclease/exonuclease/phosphatase"/>
    <property type="match status" value="1"/>
</dbReference>
<dbReference type="SUPFAM" id="SSF56219">
    <property type="entry name" value="DNase I-like"/>
    <property type="match status" value="1"/>
</dbReference>
<dbReference type="PANTHER" id="PTHR31286:SF99">
    <property type="entry name" value="DUF4283 DOMAIN-CONTAINING PROTEIN"/>
    <property type="match status" value="1"/>
</dbReference>
<feature type="compositionally biased region" description="Polar residues" evidence="1">
    <location>
        <begin position="408"/>
        <end position="418"/>
    </location>
</feature>
<feature type="domain" description="DUF4283" evidence="2">
    <location>
        <begin position="108"/>
        <end position="190"/>
    </location>
</feature>
<reference evidence="4" key="1">
    <citation type="journal article" date="2019" name="Gigascience">
        <title>De novo genome assembly of the endangered Acer yangbiense, a plant species with extremely small populations endemic to Yunnan Province, China.</title>
        <authorList>
            <person name="Yang J."/>
            <person name="Wariss H.M."/>
            <person name="Tao L."/>
            <person name="Zhang R."/>
            <person name="Yun Q."/>
            <person name="Hollingsworth P."/>
            <person name="Dao Z."/>
            <person name="Luo G."/>
            <person name="Guo H."/>
            <person name="Ma Y."/>
            <person name="Sun W."/>
        </authorList>
    </citation>
    <scope>NUCLEOTIDE SEQUENCE [LARGE SCALE GENOMIC DNA]</scope>
    <source>
        <strain evidence="4">cv. br00</strain>
    </source>
</reference>
<keyword evidence="4" id="KW-1185">Reference proteome</keyword>